<dbReference type="PANTHER" id="PTHR12526">
    <property type="entry name" value="GLYCOSYLTRANSFERASE"/>
    <property type="match status" value="1"/>
</dbReference>
<protein>
    <submittedName>
        <fullName evidence="3">Glycosyl transferase</fullName>
        <ecNumber evidence="3">2.-.-.-</ecNumber>
    </submittedName>
</protein>
<keyword evidence="3" id="KW-0808">Transferase</keyword>
<dbReference type="AlphaFoldDB" id="A0A7D9H7R7"/>
<evidence type="ECO:0000259" key="1">
    <source>
        <dbReference type="Pfam" id="PF00534"/>
    </source>
</evidence>
<dbReference type="CDD" id="cd03808">
    <property type="entry name" value="GT4_CapM-like"/>
    <property type="match status" value="1"/>
</dbReference>
<dbReference type="GO" id="GO:1901135">
    <property type="term" value="P:carbohydrate derivative metabolic process"/>
    <property type="evidence" value="ECO:0007669"/>
    <property type="project" value="UniProtKB-ARBA"/>
</dbReference>
<feature type="domain" description="Glycosyl transferase family 1" evidence="1">
    <location>
        <begin position="148"/>
        <end position="311"/>
    </location>
</feature>
<dbReference type="EC" id="2.-.-.-" evidence="3"/>
<dbReference type="GO" id="GO:0016757">
    <property type="term" value="F:glycosyltransferase activity"/>
    <property type="evidence" value="ECO:0007669"/>
    <property type="project" value="InterPro"/>
</dbReference>
<name>A0A7D9H7R7_9GAMM</name>
<accession>A0A7D9H7R7</accession>
<dbReference type="SUPFAM" id="SSF53756">
    <property type="entry name" value="UDP-Glycosyltransferase/glycogen phosphorylase"/>
    <property type="match status" value="1"/>
</dbReference>
<organism evidence="3">
    <name type="scientific">uncultured Woeseiaceae bacterium</name>
    <dbReference type="NCBI Taxonomy" id="1983305"/>
    <lineage>
        <taxon>Bacteria</taxon>
        <taxon>Pseudomonadati</taxon>
        <taxon>Pseudomonadota</taxon>
        <taxon>Gammaproteobacteria</taxon>
        <taxon>Woeseiales</taxon>
        <taxon>Woeseiaceae</taxon>
        <taxon>environmental samples</taxon>
    </lineage>
</organism>
<evidence type="ECO:0000259" key="2">
    <source>
        <dbReference type="Pfam" id="PF13477"/>
    </source>
</evidence>
<dbReference type="EMBL" id="LR633966">
    <property type="protein sequence ID" value="VUX54829.1"/>
    <property type="molecule type" value="Genomic_DNA"/>
</dbReference>
<dbReference type="InterPro" id="IPR001296">
    <property type="entry name" value="Glyco_trans_1"/>
</dbReference>
<feature type="domain" description="Glycosyltransferase subfamily 4-like N-terminal" evidence="2">
    <location>
        <begin position="8"/>
        <end position="117"/>
    </location>
</feature>
<dbReference type="PANTHER" id="PTHR12526:SF638">
    <property type="entry name" value="SPORE COAT PROTEIN SA"/>
    <property type="match status" value="1"/>
</dbReference>
<dbReference type="Gene3D" id="3.40.50.2000">
    <property type="entry name" value="Glycogen Phosphorylase B"/>
    <property type="match status" value="2"/>
</dbReference>
<dbReference type="InterPro" id="IPR028098">
    <property type="entry name" value="Glyco_trans_4-like_N"/>
</dbReference>
<sequence length="332" mass="37168">MMGRSIESELETLGVKFTPVTISRSGINPFSDFRFLVTLIGVLKRDKPDVVLNFTIKPSIYGSIAAKMVGISFIASTITGLGYIFTGDTLKSRVLSILIKLQYRLSLRFNNLVFFQNPDDEELFRFLSLTKQVKTKVINGSGVDTRKFVRHNQHPRENSFIFVGRILRDKGVNEFIQAARLLKTKYPNATFTILGPTDDNPNSLTEQDLESCISSGVIQYLPAQLDVRTVLDDHEVFVLPSYREGTPRSTLEALSMSMPIVTTDVPGCRETVMSGSNGYLVEAKNTVSLAEGMERFIVNRHLVKPFGESSRALVCSKFDVRMVNESIMSELM</sequence>
<dbReference type="Pfam" id="PF00534">
    <property type="entry name" value="Glycos_transf_1"/>
    <property type="match status" value="1"/>
</dbReference>
<reference evidence="3" key="1">
    <citation type="submission" date="2019-07" db="EMBL/GenBank/DDBJ databases">
        <authorList>
            <person name="Weber M."/>
            <person name="Kostadinov I."/>
            <person name="Kostadinov D I."/>
        </authorList>
    </citation>
    <scope>NUCLEOTIDE SEQUENCE</scope>
    <source>
        <strain evidence="3">Gfbio:sag-sample-b02:053724c1-46a9-4a36-b237-ea2bf867836b</strain>
    </source>
</reference>
<gene>
    <name evidence="3" type="ORF">JTBB02_V1_10008</name>
</gene>
<evidence type="ECO:0000313" key="3">
    <source>
        <dbReference type="EMBL" id="VUX54829.1"/>
    </source>
</evidence>
<dbReference type="Pfam" id="PF13477">
    <property type="entry name" value="Glyco_trans_4_2"/>
    <property type="match status" value="1"/>
</dbReference>
<proteinExistence type="predicted"/>